<feature type="region of interest" description="Disordered" evidence="2">
    <location>
        <begin position="1"/>
        <end position="32"/>
    </location>
</feature>
<evidence type="ECO:0000313" key="3">
    <source>
        <dbReference type="EMBL" id="VDM15164.1"/>
    </source>
</evidence>
<dbReference type="PANTHER" id="PTHR12784">
    <property type="entry name" value="STEERIN"/>
    <property type="match status" value="1"/>
</dbReference>
<keyword evidence="1" id="KW-0175">Coiled coil</keyword>
<dbReference type="OrthoDB" id="2161974at2759"/>
<dbReference type="PANTHER" id="PTHR12784:SF28">
    <property type="entry name" value="PROTEIN SICKIE"/>
    <property type="match status" value="1"/>
</dbReference>
<proteinExistence type="predicted"/>
<organism evidence="3 4">
    <name type="scientific">Wuchereria bancrofti</name>
    <dbReference type="NCBI Taxonomy" id="6293"/>
    <lineage>
        <taxon>Eukaryota</taxon>
        <taxon>Metazoa</taxon>
        <taxon>Ecdysozoa</taxon>
        <taxon>Nematoda</taxon>
        <taxon>Chromadorea</taxon>
        <taxon>Rhabditida</taxon>
        <taxon>Spirurina</taxon>
        <taxon>Spiruromorpha</taxon>
        <taxon>Filarioidea</taxon>
        <taxon>Onchocercidae</taxon>
        <taxon>Wuchereria</taxon>
    </lineage>
</organism>
<dbReference type="Proteomes" id="UP000270924">
    <property type="component" value="Unassembled WGS sequence"/>
</dbReference>
<accession>A0A3P7EFB4</accession>
<dbReference type="AlphaFoldDB" id="A0A3P7EFB4"/>
<gene>
    <name evidence="3" type="ORF">WBA_LOCUS8550</name>
</gene>
<feature type="coiled-coil region" evidence="1">
    <location>
        <begin position="39"/>
        <end position="101"/>
    </location>
</feature>
<keyword evidence="4" id="KW-1185">Reference proteome</keyword>
<evidence type="ECO:0000256" key="2">
    <source>
        <dbReference type="SAM" id="MobiDB-lite"/>
    </source>
</evidence>
<protein>
    <submittedName>
        <fullName evidence="3">Uncharacterized protein</fullName>
    </submittedName>
</protein>
<dbReference type="EMBL" id="UYWW01007254">
    <property type="protein sequence ID" value="VDM15164.1"/>
    <property type="molecule type" value="Genomic_DNA"/>
</dbReference>
<sequence length="108" mass="12232">MKTSRYAESGYLSATSKLSPSGSPAEANDSHLSLTSSANSLYSSMEEKYEAEIRKLNREMQTYRSTITKLTAKHDGYNHIIQLFESKLQLMAKHVESLQNKSQLKEKK</sequence>
<dbReference type="InParanoid" id="A0A3P7EFB4"/>
<evidence type="ECO:0000256" key="1">
    <source>
        <dbReference type="SAM" id="Coils"/>
    </source>
</evidence>
<reference evidence="3 4" key="1">
    <citation type="submission" date="2018-11" db="EMBL/GenBank/DDBJ databases">
        <authorList>
            <consortium name="Pathogen Informatics"/>
        </authorList>
    </citation>
    <scope>NUCLEOTIDE SEQUENCE [LARGE SCALE GENOMIC DNA]</scope>
</reference>
<dbReference type="InterPro" id="IPR039041">
    <property type="entry name" value="Nav/unc-53"/>
</dbReference>
<evidence type="ECO:0000313" key="4">
    <source>
        <dbReference type="Proteomes" id="UP000270924"/>
    </source>
</evidence>
<dbReference type="GO" id="GO:0022008">
    <property type="term" value="P:neurogenesis"/>
    <property type="evidence" value="ECO:0007669"/>
    <property type="project" value="InterPro"/>
</dbReference>
<feature type="compositionally biased region" description="Polar residues" evidence="2">
    <location>
        <begin position="12"/>
        <end position="22"/>
    </location>
</feature>
<name>A0A3P7EFB4_WUCBA</name>